<reference evidence="2" key="2">
    <citation type="submission" date="2020-12" db="EMBL/GenBank/DDBJ databases">
        <authorList>
            <person name="Kanost M."/>
        </authorList>
    </citation>
    <scope>NUCLEOTIDE SEQUENCE</scope>
</reference>
<name>A0A922CZC2_MANSE</name>
<sequence>MVTRRGHRPRRSCARPRNWRRAISAPRAAPRRASKNARNTGGGTRSAAGNFSKIKFINP</sequence>
<dbReference type="AlphaFoldDB" id="A0A922CZC2"/>
<accession>A0A922CZC2</accession>
<proteinExistence type="predicted"/>
<dbReference type="Proteomes" id="UP000791440">
    <property type="component" value="Unassembled WGS sequence"/>
</dbReference>
<evidence type="ECO:0000313" key="3">
    <source>
        <dbReference type="Proteomes" id="UP000791440"/>
    </source>
</evidence>
<feature type="region of interest" description="Disordered" evidence="1">
    <location>
        <begin position="1"/>
        <end position="59"/>
    </location>
</feature>
<dbReference type="EMBL" id="JH669435">
    <property type="protein sequence ID" value="KAG6465260.1"/>
    <property type="molecule type" value="Genomic_DNA"/>
</dbReference>
<evidence type="ECO:0000256" key="1">
    <source>
        <dbReference type="SAM" id="MobiDB-lite"/>
    </source>
</evidence>
<organism evidence="2 3">
    <name type="scientific">Manduca sexta</name>
    <name type="common">Tobacco hawkmoth</name>
    <name type="synonym">Tobacco hornworm</name>
    <dbReference type="NCBI Taxonomy" id="7130"/>
    <lineage>
        <taxon>Eukaryota</taxon>
        <taxon>Metazoa</taxon>
        <taxon>Ecdysozoa</taxon>
        <taxon>Arthropoda</taxon>
        <taxon>Hexapoda</taxon>
        <taxon>Insecta</taxon>
        <taxon>Pterygota</taxon>
        <taxon>Neoptera</taxon>
        <taxon>Endopterygota</taxon>
        <taxon>Lepidoptera</taxon>
        <taxon>Glossata</taxon>
        <taxon>Ditrysia</taxon>
        <taxon>Bombycoidea</taxon>
        <taxon>Sphingidae</taxon>
        <taxon>Sphinginae</taxon>
        <taxon>Sphingini</taxon>
        <taxon>Manduca</taxon>
    </lineage>
</organism>
<keyword evidence="3" id="KW-1185">Reference proteome</keyword>
<protein>
    <submittedName>
        <fullName evidence="2">Uncharacterized protein</fullName>
    </submittedName>
</protein>
<gene>
    <name evidence="2" type="ORF">O3G_MSEX015032</name>
</gene>
<comment type="caution">
    <text evidence="2">The sequence shown here is derived from an EMBL/GenBank/DDBJ whole genome shotgun (WGS) entry which is preliminary data.</text>
</comment>
<evidence type="ECO:0000313" key="2">
    <source>
        <dbReference type="EMBL" id="KAG6465260.1"/>
    </source>
</evidence>
<reference evidence="2" key="1">
    <citation type="journal article" date="2016" name="Insect Biochem. Mol. Biol.">
        <title>Multifaceted biological insights from a draft genome sequence of the tobacco hornworm moth, Manduca sexta.</title>
        <authorList>
            <person name="Kanost M.R."/>
            <person name="Arrese E.L."/>
            <person name="Cao X."/>
            <person name="Chen Y.R."/>
            <person name="Chellapilla S."/>
            <person name="Goldsmith M.R."/>
            <person name="Grosse-Wilde E."/>
            <person name="Heckel D.G."/>
            <person name="Herndon N."/>
            <person name="Jiang H."/>
            <person name="Papanicolaou A."/>
            <person name="Qu J."/>
            <person name="Soulages J.L."/>
            <person name="Vogel H."/>
            <person name="Walters J."/>
            <person name="Waterhouse R.M."/>
            <person name="Ahn S.J."/>
            <person name="Almeida F.C."/>
            <person name="An C."/>
            <person name="Aqrawi P."/>
            <person name="Bretschneider A."/>
            <person name="Bryant W.B."/>
            <person name="Bucks S."/>
            <person name="Chao H."/>
            <person name="Chevignon G."/>
            <person name="Christen J.M."/>
            <person name="Clarke D.F."/>
            <person name="Dittmer N.T."/>
            <person name="Ferguson L.C.F."/>
            <person name="Garavelou S."/>
            <person name="Gordon K.H.J."/>
            <person name="Gunaratna R.T."/>
            <person name="Han Y."/>
            <person name="Hauser F."/>
            <person name="He Y."/>
            <person name="Heidel-Fischer H."/>
            <person name="Hirsh A."/>
            <person name="Hu Y."/>
            <person name="Jiang H."/>
            <person name="Kalra D."/>
            <person name="Klinner C."/>
            <person name="Konig C."/>
            <person name="Kovar C."/>
            <person name="Kroll A.R."/>
            <person name="Kuwar S.S."/>
            <person name="Lee S.L."/>
            <person name="Lehman R."/>
            <person name="Li K."/>
            <person name="Li Z."/>
            <person name="Liang H."/>
            <person name="Lovelace S."/>
            <person name="Lu Z."/>
            <person name="Mansfield J.H."/>
            <person name="McCulloch K.J."/>
            <person name="Mathew T."/>
            <person name="Morton B."/>
            <person name="Muzny D.M."/>
            <person name="Neunemann D."/>
            <person name="Ongeri F."/>
            <person name="Pauchet Y."/>
            <person name="Pu L.L."/>
            <person name="Pyrousis I."/>
            <person name="Rao X.J."/>
            <person name="Redding A."/>
            <person name="Roesel C."/>
            <person name="Sanchez-Gracia A."/>
            <person name="Schaack S."/>
            <person name="Shukla A."/>
            <person name="Tetreau G."/>
            <person name="Wang Y."/>
            <person name="Xiong G.H."/>
            <person name="Traut W."/>
            <person name="Walsh T.K."/>
            <person name="Worley K.C."/>
            <person name="Wu D."/>
            <person name="Wu W."/>
            <person name="Wu Y.Q."/>
            <person name="Zhang X."/>
            <person name="Zou Z."/>
            <person name="Zucker H."/>
            <person name="Briscoe A.D."/>
            <person name="Burmester T."/>
            <person name="Clem R.J."/>
            <person name="Feyereisen R."/>
            <person name="Grimmelikhuijzen C.J.P."/>
            <person name="Hamodrakas S.J."/>
            <person name="Hansson B.S."/>
            <person name="Huguet E."/>
            <person name="Jermiin L.S."/>
            <person name="Lan Q."/>
            <person name="Lehman H.K."/>
            <person name="Lorenzen M."/>
            <person name="Merzendorfer H."/>
            <person name="Michalopoulos I."/>
            <person name="Morton D.B."/>
            <person name="Muthukrishnan S."/>
            <person name="Oakeshott J.G."/>
            <person name="Palmer W."/>
            <person name="Park Y."/>
            <person name="Passarelli A.L."/>
            <person name="Rozas J."/>
            <person name="Schwartz L.M."/>
            <person name="Smith W."/>
            <person name="Southgate A."/>
            <person name="Vilcinskas A."/>
            <person name="Vogt R."/>
            <person name="Wang P."/>
            <person name="Werren J."/>
            <person name="Yu X.Q."/>
            <person name="Zhou J.J."/>
            <person name="Brown S.J."/>
            <person name="Scherer S.E."/>
            <person name="Richards S."/>
            <person name="Blissard G.W."/>
        </authorList>
    </citation>
    <scope>NUCLEOTIDE SEQUENCE</scope>
</reference>
<feature type="compositionally biased region" description="Basic residues" evidence="1">
    <location>
        <begin position="1"/>
        <end position="20"/>
    </location>
</feature>